<name>A0ABR1Z558_9PEZI</name>
<keyword evidence="2" id="KW-1185">Reference proteome</keyword>
<protein>
    <submittedName>
        <fullName evidence="1">Uncharacterized protein</fullName>
    </submittedName>
</protein>
<organism evidence="1 2">
    <name type="scientific">Phyllosticta capitalensis</name>
    <dbReference type="NCBI Taxonomy" id="121624"/>
    <lineage>
        <taxon>Eukaryota</taxon>
        <taxon>Fungi</taxon>
        <taxon>Dikarya</taxon>
        <taxon>Ascomycota</taxon>
        <taxon>Pezizomycotina</taxon>
        <taxon>Dothideomycetes</taxon>
        <taxon>Dothideomycetes incertae sedis</taxon>
        <taxon>Botryosphaeriales</taxon>
        <taxon>Phyllostictaceae</taxon>
        <taxon>Phyllosticta</taxon>
    </lineage>
</organism>
<proteinExistence type="predicted"/>
<sequence length="162" mass="18787">MSRVRFESTIPNDHGGWTTTYRAHVPQNHGLAHDHRSNGPFAGQKQFILSTIIHSNQAQNYGTNTHSSYVNWVLPQHPDRVRIYRSLKRYTRPDVPQTTVATNVSPEIWSMDQVVPANVLQECEAIDIIFEWEAVETVMSVQHECFLPFSQPWPVQIWMYLE</sequence>
<evidence type="ECO:0000313" key="1">
    <source>
        <dbReference type="EMBL" id="KAK8247317.1"/>
    </source>
</evidence>
<accession>A0ABR1Z558</accession>
<comment type="caution">
    <text evidence="1">The sequence shown here is derived from an EMBL/GenBank/DDBJ whole genome shotgun (WGS) entry which is preliminary data.</text>
</comment>
<gene>
    <name evidence="1" type="ORF">HDK90DRAFT_38875</name>
</gene>
<dbReference type="EMBL" id="JBBWRZ010000001">
    <property type="protein sequence ID" value="KAK8247317.1"/>
    <property type="molecule type" value="Genomic_DNA"/>
</dbReference>
<reference evidence="1 2" key="1">
    <citation type="submission" date="2024-04" db="EMBL/GenBank/DDBJ databases">
        <title>Phyllosticta paracitricarpa is synonymous to the EU quarantine fungus P. citricarpa based on phylogenomic analyses.</title>
        <authorList>
            <consortium name="Lawrence Berkeley National Laboratory"/>
            <person name="Van Ingen-Buijs V.A."/>
            <person name="Van Westerhoven A.C."/>
            <person name="Haridas S."/>
            <person name="Skiadas P."/>
            <person name="Martin F."/>
            <person name="Groenewald J.Z."/>
            <person name="Crous P.W."/>
            <person name="Seidl M.F."/>
        </authorList>
    </citation>
    <scope>NUCLEOTIDE SEQUENCE [LARGE SCALE GENOMIC DNA]</scope>
    <source>
        <strain evidence="1 2">CBS 123374</strain>
    </source>
</reference>
<evidence type="ECO:0000313" key="2">
    <source>
        <dbReference type="Proteomes" id="UP001492380"/>
    </source>
</evidence>
<dbReference type="Proteomes" id="UP001492380">
    <property type="component" value="Unassembled WGS sequence"/>
</dbReference>